<sequence length="405" mass="45588">MNTLINDLVHFDAYLRGGDPKELKAHLQYYNQHLNQLRTNYHETIINSDPELTNKVKIILQDLCIPSESWTEYLNLTTYNLLLRLNREQHPQISYLLEIIDKKTAPSKLKLLIGGSSVVVLLLSLLTLPYFAPLVESIDGLLTSVIGLPILGLGYTVLRTFFYFYQNHVDAKKTLIERMRDNAFLIANTLLNIAAYSFWIQAAAPMTPLVAGLFVIASAVDVVKEIVSLVHDHIRFRHHSIIDASSPLLAQQAYIRQLYGFSRHKNALFINLGTSIILLGIMAAWCFVPGGLVVTLCSLAAIMLVSGLKHWLVKFNEEKTRSQLQTALREKEIEYQRSHEPQLEVSQALSQLVTQTDIDNQASKNNPTQPISTHSLAIFLPVTERKNFNSPPPPASTEMPNLSLP</sequence>
<dbReference type="EMBL" id="LNXV01000009">
    <property type="protein sequence ID" value="KTC84513.1"/>
    <property type="molecule type" value="Genomic_DNA"/>
</dbReference>
<keyword evidence="1" id="KW-0812">Transmembrane</keyword>
<name>A0A0W0SMN2_9GAMM</name>
<dbReference type="PATRIC" id="fig|29422.6.peg.1464"/>
<comment type="caution">
    <text evidence="2">The sequence shown here is derived from an EMBL/GenBank/DDBJ whole genome shotgun (WGS) entry which is preliminary data.</text>
</comment>
<dbReference type="RefSeq" id="WP_058441460.1">
    <property type="nucleotide sequence ID" value="NZ_CAAAHU010000023.1"/>
</dbReference>
<feature type="transmembrane region" description="Helical" evidence="1">
    <location>
        <begin position="206"/>
        <end position="227"/>
    </location>
</feature>
<keyword evidence="1" id="KW-1133">Transmembrane helix</keyword>
<feature type="transmembrane region" description="Helical" evidence="1">
    <location>
        <begin position="111"/>
        <end position="132"/>
    </location>
</feature>
<protein>
    <submittedName>
        <fullName evidence="2">Uncharacterized protein</fullName>
    </submittedName>
</protein>
<dbReference type="AlphaFoldDB" id="A0A0W0SMN2"/>
<evidence type="ECO:0000313" key="3">
    <source>
        <dbReference type="Proteomes" id="UP000054742"/>
    </source>
</evidence>
<feature type="transmembrane region" description="Helical" evidence="1">
    <location>
        <begin position="266"/>
        <end position="285"/>
    </location>
</feature>
<dbReference type="OrthoDB" id="5638658at2"/>
<proteinExistence type="predicted"/>
<feature type="transmembrane region" description="Helical" evidence="1">
    <location>
        <begin position="138"/>
        <end position="162"/>
    </location>
</feature>
<gene>
    <name evidence="2" type="ORF">Lbru_1381</name>
</gene>
<feature type="transmembrane region" description="Helical" evidence="1">
    <location>
        <begin position="183"/>
        <end position="200"/>
    </location>
</feature>
<accession>A0A0W0SMN2</accession>
<dbReference type="Proteomes" id="UP000054742">
    <property type="component" value="Unassembled WGS sequence"/>
</dbReference>
<evidence type="ECO:0000256" key="1">
    <source>
        <dbReference type="SAM" id="Phobius"/>
    </source>
</evidence>
<keyword evidence="1" id="KW-0472">Membrane</keyword>
<organism evidence="2 3">
    <name type="scientific">Legionella brunensis</name>
    <dbReference type="NCBI Taxonomy" id="29422"/>
    <lineage>
        <taxon>Bacteria</taxon>
        <taxon>Pseudomonadati</taxon>
        <taxon>Pseudomonadota</taxon>
        <taxon>Gammaproteobacteria</taxon>
        <taxon>Legionellales</taxon>
        <taxon>Legionellaceae</taxon>
        <taxon>Legionella</taxon>
    </lineage>
</organism>
<reference evidence="2 3" key="1">
    <citation type="submission" date="2015-11" db="EMBL/GenBank/DDBJ databases">
        <title>Genomic analysis of 38 Legionella species identifies large and diverse effector repertoires.</title>
        <authorList>
            <person name="Burstein D."/>
            <person name="Amaro F."/>
            <person name="Zusman T."/>
            <person name="Lifshitz Z."/>
            <person name="Cohen O."/>
            <person name="Gilbert J.A."/>
            <person name="Pupko T."/>
            <person name="Shuman H.A."/>
            <person name="Segal G."/>
        </authorList>
    </citation>
    <scope>NUCLEOTIDE SEQUENCE [LARGE SCALE GENOMIC DNA]</scope>
    <source>
        <strain evidence="2 3">ATCC 43878</strain>
    </source>
</reference>
<evidence type="ECO:0000313" key="2">
    <source>
        <dbReference type="EMBL" id="KTC84513.1"/>
    </source>
</evidence>
<feature type="transmembrane region" description="Helical" evidence="1">
    <location>
        <begin position="291"/>
        <end position="312"/>
    </location>
</feature>
<keyword evidence="3" id="KW-1185">Reference proteome</keyword>